<name>A0ACA9N713_9GLOM</name>
<dbReference type="EMBL" id="CAJVPM010019982">
    <property type="protein sequence ID" value="CAG8632594.1"/>
    <property type="molecule type" value="Genomic_DNA"/>
</dbReference>
<protein>
    <submittedName>
        <fullName evidence="1">896_t:CDS:1</fullName>
    </submittedName>
</protein>
<comment type="caution">
    <text evidence="1">The sequence shown here is derived from an EMBL/GenBank/DDBJ whole genome shotgun (WGS) entry which is preliminary data.</text>
</comment>
<evidence type="ECO:0000313" key="1">
    <source>
        <dbReference type="EMBL" id="CAG8632594.1"/>
    </source>
</evidence>
<proteinExistence type="predicted"/>
<sequence>YIYSIPHKMTIKEFFVKLTTRELSPDCNIDIINPEAIECIEISKVQDATATQVSINCNIIKLQQIRNHGGGLSTQSYANTQGKQFVTSLTEIIWYIDMRDHQKFKDRSYHIPELFLEFFGYANPESYKQSQKSFNANELYLHSAQFLEGKVANTVTAIDECRHDPIVHLATTISVNDLLYQIKKEYLSEIAIPSTQWLQLQFWPKNLTRLSSLQFTNDKHRCKVGEPGFPVAAVEREKKVVVNRNTTFAVADYDYTKIGIIPNVIMICNIPESINADFYVGK</sequence>
<feature type="non-terminal residue" evidence="1">
    <location>
        <position position="1"/>
    </location>
</feature>
<accession>A0ACA9N713</accession>
<reference evidence="1" key="1">
    <citation type="submission" date="2021-06" db="EMBL/GenBank/DDBJ databases">
        <authorList>
            <person name="Kallberg Y."/>
            <person name="Tangrot J."/>
            <person name="Rosling A."/>
        </authorList>
    </citation>
    <scope>NUCLEOTIDE SEQUENCE</scope>
    <source>
        <strain evidence="1">AU212A</strain>
    </source>
</reference>
<organism evidence="1 2">
    <name type="scientific">Scutellospora calospora</name>
    <dbReference type="NCBI Taxonomy" id="85575"/>
    <lineage>
        <taxon>Eukaryota</taxon>
        <taxon>Fungi</taxon>
        <taxon>Fungi incertae sedis</taxon>
        <taxon>Mucoromycota</taxon>
        <taxon>Glomeromycotina</taxon>
        <taxon>Glomeromycetes</taxon>
        <taxon>Diversisporales</taxon>
        <taxon>Gigasporaceae</taxon>
        <taxon>Scutellospora</taxon>
    </lineage>
</organism>
<feature type="non-terminal residue" evidence="1">
    <location>
        <position position="282"/>
    </location>
</feature>
<keyword evidence="2" id="KW-1185">Reference proteome</keyword>
<evidence type="ECO:0000313" key="2">
    <source>
        <dbReference type="Proteomes" id="UP000789860"/>
    </source>
</evidence>
<gene>
    <name evidence="1" type="ORF">SCALOS_LOCUS8022</name>
</gene>
<dbReference type="Proteomes" id="UP000789860">
    <property type="component" value="Unassembled WGS sequence"/>
</dbReference>